<evidence type="ECO:0000256" key="1">
    <source>
        <dbReference type="SAM" id="MobiDB-lite"/>
    </source>
</evidence>
<name>A0AAD3NKU3_LATJO</name>
<gene>
    <name evidence="2" type="ORF">AKAME5_002563400</name>
</gene>
<evidence type="ECO:0000313" key="3">
    <source>
        <dbReference type="Proteomes" id="UP001279410"/>
    </source>
</evidence>
<reference evidence="2" key="1">
    <citation type="submission" date="2022-08" db="EMBL/GenBank/DDBJ databases">
        <title>Genome sequencing of akame (Lates japonicus).</title>
        <authorList>
            <person name="Hashiguchi Y."/>
            <person name="Takahashi H."/>
        </authorList>
    </citation>
    <scope>NUCLEOTIDE SEQUENCE</scope>
    <source>
        <strain evidence="2">Kochi</strain>
    </source>
</reference>
<dbReference type="AlphaFoldDB" id="A0AAD3NKU3"/>
<dbReference type="Proteomes" id="UP001279410">
    <property type="component" value="Unassembled WGS sequence"/>
</dbReference>
<comment type="caution">
    <text evidence="2">The sequence shown here is derived from an EMBL/GenBank/DDBJ whole genome shotgun (WGS) entry which is preliminary data.</text>
</comment>
<proteinExistence type="predicted"/>
<feature type="region of interest" description="Disordered" evidence="1">
    <location>
        <begin position="1"/>
        <end position="108"/>
    </location>
</feature>
<feature type="compositionally biased region" description="Low complexity" evidence="1">
    <location>
        <begin position="43"/>
        <end position="63"/>
    </location>
</feature>
<accession>A0AAD3NKU3</accession>
<dbReference type="EMBL" id="BRZM01002129">
    <property type="protein sequence ID" value="GLD74305.1"/>
    <property type="molecule type" value="Genomic_DNA"/>
</dbReference>
<evidence type="ECO:0000313" key="2">
    <source>
        <dbReference type="EMBL" id="GLD74305.1"/>
    </source>
</evidence>
<protein>
    <submittedName>
        <fullName evidence="2">Rabphilin-3A-like protein</fullName>
    </submittedName>
</protein>
<keyword evidence="3" id="KW-1185">Reference proteome</keyword>
<organism evidence="2 3">
    <name type="scientific">Lates japonicus</name>
    <name type="common">Japanese lates</name>
    <dbReference type="NCBI Taxonomy" id="270547"/>
    <lineage>
        <taxon>Eukaryota</taxon>
        <taxon>Metazoa</taxon>
        <taxon>Chordata</taxon>
        <taxon>Craniata</taxon>
        <taxon>Vertebrata</taxon>
        <taxon>Euteleostomi</taxon>
        <taxon>Actinopterygii</taxon>
        <taxon>Neopterygii</taxon>
        <taxon>Teleostei</taxon>
        <taxon>Neoteleostei</taxon>
        <taxon>Acanthomorphata</taxon>
        <taxon>Carangaria</taxon>
        <taxon>Carangaria incertae sedis</taxon>
        <taxon>Centropomidae</taxon>
        <taxon>Lates</taxon>
    </lineage>
</organism>
<sequence length="108" mass="11622">MHKTEDLVLRGRQQGLPAPSCPVRRSSTETAALQAPPVNQGPQASSHDMQQQQQSCGSGNGSQTARTTADGYNESQSRSAVMKARRGGIQPPGKSRDHYLRMLIGYAT</sequence>